<evidence type="ECO:0000259" key="1">
    <source>
        <dbReference type="Pfam" id="PF05598"/>
    </source>
</evidence>
<dbReference type="KEGG" id="afla:FHG64_00290"/>
<evidence type="ECO:0000313" key="4">
    <source>
        <dbReference type="EMBL" id="QCY69137.1"/>
    </source>
</evidence>
<name>A0A5B7WXU0_9FLAO</name>
<proteinExistence type="predicted"/>
<sequence>MNKKVVFKTYSQDQLSLLPPSYDDLVPKNHPVRIVNTIVDRLDISALERSYKGGGTSSYHPRMLLKVTIYAYLRNIYSSRKIEQALQENIHFMWLSGQSKPDHNTINDFRGKRLKGTFQNIFNQVVILLAEQGVLSLKELFVDGTKIEANANRYTFVWGKSNKTSKERIKKQLKELWKYVESVYDQEQMLPNEPDFEAIDPEKVAQTIDTINQALKDKEIDKKVKQKLNYAKKNWPQNLQKYNEQEKILGTRNSYSKTDPDATFMRMKDDYMQNGQLKPGYNLQASTNNQFIVNYSLAQTTADTTTLKDHLQKHIASYGEAPQTLTADAGYGSEENYVDLEEKEVTAYVKYNYFHKEQRDKKHRENPFHPDNLFYNQETDTYYCPMGQAMNKIESYESETKNGFKQTIHKYQAQNCLGCPLRGSCHKAKGNRTIERNHNLIRLKEKARDLLLSEEGIAHRKRRCWDVEAVFGNIKQNMGFKRFMLRGMDKATTEIGLIAMAHNLRKFSVA</sequence>
<dbReference type="AlphaFoldDB" id="A0A5B7WXU0"/>
<dbReference type="KEGG" id="afla:FHG64_06810"/>
<dbReference type="RefSeq" id="WP_139064573.1">
    <property type="nucleotide sequence ID" value="NZ_CP040812.1"/>
</dbReference>
<dbReference type="Pfam" id="PF13751">
    <property type="entry name" value="DDE_Tnp_1_6"/>
    <property type="match status" value="1"/>
</dbReference>
<dbReference type="InterPro" id="IPR025668">
    <property type="entry name" value="Tnp_DDE_dom"/>
</dbReference>
<gene>
    <name evidence="3" type="ORF">FHG64_00290</name>
    <name evidence="4" type="ORF">FHG64_06810</name>
    <name evidence="5" type="ORF">FHG64_18585</name>
</gene>
<dbReference type="OrthoDB" id="1121830at2"/>
<dbReference type="InterPro" id="IPR008490">
    <property type="entry name" value="Transposase_InsH_N"/>
</dbReference>
<dbReference type="KEGG" id="afla:FHG64_18585"/>
<evidence type="ECO:0000259" key="2">
    <source>
        <dbReference type="Pfam" id="PF13751"/>
    </source>
</evidence>
<protein>
    <submittedName>
        <fullName evidence="3">IS1182 family transposase</fullName>
    </submittedName>
</protein>
<keyword evidence="6" id="KW-1185">Reference proteome</keyword>
<dbReference type="EMBL" id="CP040812">
    <property type="protein sequence ID" value="QCY67956.1"/>
    <property type="molecule type" value="Genomic_DNA"/>
</dbReference>
<dbReference type="EMBL" id="CP040812">
    <property type="protein sequence ID" value="QCY69137.1"/>
    <property type="molecule type" value="Genomic_DNA"/>
</dbReference>
<dbReference type="Proteomes" id="UP000309016">
    <property type="component" value="Chromosome"/>
</dbReference>
<dbReference type="InterPro" id="IPR047629">
    <property type="entry name" value="IS1182_transpos"/>
</dbReference>
<organism evidence="3 6">
    <name type="scientific">Antarcticibacterium flavum</name>
    <dbReference type="NCBI Taxonomy" id="2058175"/>
    <lineage>
        <taxon>Bacteria</taxon>
        <taxon>Pseudomonadati</taxon>
        <taxon>Bacteroidota</taxon>
        <taxon>Flavobacteriia</taxon>
        <taxon>Flavobacteriales</taxon>
        <taxon>Flavobacteriaceae</taxon>
        <taxon>Antarcticibacterium</taxon>
    </lineage>
</organism>
<reference evidence="3 6" key="1">
    <citation type="submission" date="2019-06" db="EMBL/GenBank/DDBJ databases">
        <title>Complete genome sequence of Antarcticibacterium flavum KCTC 52984T from an Antarctic marine sediment.</title>
        <authorList>
            <person name="Lee Y.M."/>
            <person name="Shin S.C."/>
        </authorList>
    </citation>
    <scope>NUCLEOTIDE SEQUENCE [LARGE SCALE GENOMIC DNA]</scope>
    <source>
        <strain evidence="3 6">KCTC 52984</strain>
    </source>
</reference>
<evidence type="ECO:0000313" key="3">
    <source>
        <dbReference type="EMBL" id="QCY67956.1"/>
    </source>
</evidence>
<dbReference type="NCBIfam" id="NF033551">
    <property type="entry name" value="transpos_IS1182"/>
    <property type="match status" value="1"/>
</dbReference>
<dbReference type="PANTHER" id="PTHR33408">
    <property type="entry name" value="TRANSPOSASE"/>
    <property type="match status" value="1"/>
</dbReference>
<feature type="domain" description="Transposase DDE" evidence="2">
    <location>
        <begin position="383"/>
        <end position="507"/>
    </location>
</feature>
<dbReference type="EMBL" id="CP040812">
    <property type="protein sequence ID" value="QCY71237.1"/>
    <property type="molecule type" value="Genomic_DNA"/>
</dbReference>
<evidence type="ECO:0000313" key="5">
    <source>
        <dbReference type="EMBL" id="QCY71237.1"/>
    </source>
</evidence>
<dbReference type="PANTHER" id="PTHR33408:SF2">
    <property type="entry name" value="TRANSPOSASE DDE DOMAIN-CONTAINING PROTEIN"/>
    <property type="match status" value="1"/>
</dbReference>
<evidence type="ECO:0000313" key="6">
    <source>
        <dbReference type="Proteomes" id="UP000309016"/>
    </source>
</evidence>
<feature type="domain" description="Transposase InsH N-terminal" evidence="1">
    <location>
        <begin position="21"/>
        <end position="110"/>
    </location>
</feature>
<accession>A0A5B7WXU0</accession>
<dbReference type="Pfam" id="PF05598">
    <property type="entry name" value="DUF772"/>
    <property type="match status" value="1"/>
</dbReference>